<dbReference type="Gene3D" id="3.40.50.150">
    <property type="entry name" value="Vaccinia Virus protein VP39"/>
    <property type="match status" value="1"/>
</dbReference>
<comment type="function">
    <text evidence="6">Specifically methylates the N7 position of guanine in position 527 of 16S rRNA.</text>
</comment>
<keyword evidence="2 6" id="KW-0698">rRNA processing</keyword>
<evidence type="ECO:0000256" key="5">
    <source>
        <dbReference type="ARBA" id="ARBA00022691"/>
    </source>
</evidence>
<dbReference type="HAMAP" id="MF_00074">
    <property type="entry name" value="16SrRNA_methyltr_G"/>
    <property type="match status" value="1"/>
</dbReference>
<name>A0A7R6PEF4_9GAMM</name>
<dbReference type="PANTHER" id="PTHR31760:SF0">
    <property type="entry name" value="S-ADENOSYL-L-METHIONINE-DEPENDENT METHYLTRANSFERASES SUPERFAMILY PROTEIN"/>
    <property type="match status" value="1"/>
</dbReference>
<evidence type="ECO:0000313" key="8">
    <source>
        <dbReference type="Proteomes" id="UP000595663"/>
    </source>
</evidence>
<comment type="similarity">
    <text evidence="6">Belongs to the methyltransferase superfamily. RNA methyltransferase RsmG family.</text>
</comment>
<dbReference type="RefSeq" id="WP_019621245.1">
    <property type="nucleotide sequence ID" value="NZ_AP014545.1"/>
</dbReference>
<accession>A0A7R6PEF4</accession>
<gene>
    <name evidence="7" type="primary">gidB</name>
    <name evidence="6" type="synonym">rsmG</name>
    <name evidence="7" type="ORF">AMJAP_3368</name>
</gene>
<feature type="binding site" evidence="6">
    <location>
        <position position="77"/>
    </location>
    <ligand>
        <name>S-adenosyl-L-methionine</name>
        <dbReference type="ChEBI" id="CHEBI:59789"/>
    </ligand>
</feature>
<evidence type="ECO:0000256" key="3">
    <source>
        <dbReference type="ARBA" id="ARBA00022603"/>
    </source>
</evidence>
<dbReference type="EMBL" id="AP014545">
    <property type="protein sequence ID" value="BBB27953.1"/>
    <property type="molecule type" value="Genomic_DNA"/>
</dbReference>
<keyword evidence="5 6" id="KW-0949">S-adenosyl-L-methionine</keyword>
<dbReference type="SUPFAM" id="SSF53335">
    <property type="entry name" value="S-adenosyl-L-methionine-dependent methyltransferases"/>
    <property type="match status" value="1"/>
</dbReference>
<keyword evidence="8" id="KW-1185">Reference proteome</keyword>
<comment type="subcellular location">
    <subcellularLocation>
        <location evidence="6">Cytoplasm</location>
    </subcellularLocation>
</comment>
<dbReference type="OrthoDB" id="9808773at2"/>
<evidence type="ECO:0000313" key="7">
    <source>
        <dbReference type="EMBL" id="BBB27953.1"/>
    </source>
</evidence>
<dbReference type="InterPro" id="IPR029063">
    <property type="entry name" value="SAM-dependent_MTases_sf"/>
</dbReference>
<evidence type="ECO:0000256" key="2">
    <source>
        <dbReference type="ARBA" id="ARBA00022552"/>
    </source>
</evidence>
<keyword evidence="4 6" id="KW-0808">Transferase</keyword>
<dbReference type="GO" id="GO:0070043">
    <property type="term" value="F:rRNA (guanine-N7-)-methyltransferase activity"/>
    <property type="evidence" value="ECO:0007669"/>
    <property type="project" value="UniProtKB-UniRule"/>
</dbReference>
<proteinExistence type="inferred from homology"/>
<dbReference type="KEGG" id="ajp:AMJAP_3368"/>
<organism evidence="7 8">
    <name type="scientific">Amphritea japonica ATCC BAA-1530</name>
    <dbReference type="NCBI Taxonomy" id="1278309"/>
    <lineage>
        <taxon>Bacteria</taxon>
        <taxon>Pseudomonadati</taxon>
        <taxon>Pseudomonadota</taxon>
        <taxon>Gammaproteobacteria</taxon>
        <taxon>Oceanospirillales</taxon>
        <taxon>Oceanospirillaceae</taxon>
        <taxon>Amphritea</taxon>
    </lineage>
</organism>
<dbReference type="InterPro" id="IPR003682">
    <property type="entry name" value="rRNA_ssu_MeTfrase_G"/>
</dbReference>
<comment type="caution">
    <text evidence="6">Lacks conserved residue(s) required for the propagation of feature annotation.</text>
</comment>
<comment type="catalytic activity">
    <reaction evidence="6">
        <text>guanosine(527) in 16S rRNA + S-adenosyl-L-methionine = N(7)-methylguanosine(527) in 16S rRNA + S-adenosyl-L-homocysteine</text>
        <dbReference type="Rhea" id="RHEA:42732"/>
        <dbReference type="Rhea" id="RHEA-COMP:10209"/>
        <dbReference type="Rhea" id="RHEA-COMP:10210"/>
        <dbReference type="ChEBI" id="CHEBI:57856"/>
        <dbReference type="ChEBI" id="CHEBI:59789"/>
        <dbReference type="ChEBI" id="CHEBI:74269"/>
        <dbReference type="ChEBI" id="CHEBI:74480"/>
        <dbReference type="EC" id="2.1.1.170"/>
    </reaction>
</comment>
<feature type="binding site" evidence="6">
    <location>
        <position position="82"/>
    </location>
    <ligand>
        <name>S-adenosyl-L-methionine</name>
        <dbReference type="ChEBI" id="CHEBI:59789"/>
    </ligand>
</feature>
<dbReference type="EC" id="2.1.1.170" evidence="6"/>
<evidence type="ECO:0000256" key="6">
    <source>
        <dbReference type="HAMAP-Rule" id="MF_00074"/>
    </source>
</evidence>
<evidence type="ECO:0000256" key="4">
    <source>
        <dbReference type="ARBA" id="ARBA00022679"/>
    </source>
</evidence>
<dbReference type="NCBIfam" id="TIGR00138">
    <property type="entry name" value="rsmG_gidB"/>
    <property type="match status" value="1"/>
</dbReference>
<feature type="binding site" evidence="6">
    <location>
        <position position="143"/>
    </location>
    <ligand>
        <name>S-adenosyl-L-methionine</name>
        <dbReference type="ChEBI" id="CHEBI:59789"/>
    </ligand>
</feature>
<dbReference type="Proteomes" id="UP000595663">
    <property type="component" value="Chromosome"/>
</dbReference>
<dbReference type="PIRSF" id="PIRSF003078">
    <property type="entry name" value="GidB"/>
    <property type="match status" value="1"/>
</dbReference>
<protein>
    <recommendedName>
        <fullName evidence="6">Ribosomal RNA small subunit methyltransferase G</fullName>
        <ecNumber evidence="6">2.1.1.170</ecNumber>
    </recommendedName>
    <alternativeName>
        <fullName evidence="6">16S rRNA 7-methylguanosine methyltransferase</fullName>
        <shortName evidence="6">16S rRNA m7G methyltransferase</shortName>
    </alternativeName>
</protein>
<dbReference type="Pfam" id="PF02527">
    <property type="entry name" value="GidB"/>
    <property type="match status" value="1"/>
</dbReference>
<keyword evidence="3 6" id="KW-0489">Methyltransferase</keyword>
<dbReference type="PANTHER" id="PTHR31760">
    <property type="entry name" value="S-ADENOSYL-L-METHIONINE-DEPENDENT METHYLTRANSFERASES SUPERFAMILY PROTEIN"/>
    <property type="match status" value="1"/>
</dbReference>
<feature type="binding site" evidence="6">
    <location>
        <begin position="128"/>
        <end position="129"/>
    </location>
    <ligand>
        <name>S-adenosyl-L-methionine</name>
        <dbReference type="ChEBI" id="CHEBI:59789"/>
    </ligand>
</feature>
<evidence type="ECO:0000256" key="1">
    <source>
        <dbReference type="ARBA" id="ARBA00022490"/>
    </source>
</evidence>
<dbReference type="CDD" id="cd02440">
    <property type="entry name" value="AdoMet_MTases"/>
    <property type="match status" value="1"/>
</dbReference>
<reference evidence="7 8" key="1">
    <citation type="journal article" date="2008" name="Int. J. Syst. Evol. Microbiol.">
        <title>Amphritea japonica sp. nov. and Amphritea balenae sp. nov., isolated from the sediment adjacent to sperm whale carcasses off Kagoshima, Japan.</title>
        <authorList>
            <person name="Miyazaki M."/>
            <person name="Nogi Y."/>
            <person name="Fujiwara Y."/>
            <person name="Kawato M."/>
            <person name="Nagahama T."/>
            <person name="Kubokawa K."/>
            <person name="Horikoshi K."/>
        </authorList>
    </citation>
    <scope>NUCLEOTIDE SEQUENCE [LARGE SCALE GENOMIC DNA]</scope>
    <source>
        <strain evidence="7 8">ATCC BAA-1530</strain>
    </source>
</reference>
<dbReference type="AlphaFoldDB" id="A0A7R6PEF4"/>
<dbReference type="GO" id="GO:0005829">
    <property type="term" value="C:cytosol"/>
    <property type="evidence" value="ECO:0007669"/>
    <property type="project" value="TreeGrafter"/>
</dbReference>
<keyword evidence="1 6" id="KW-0963">Cytoplasm</keyword>
<sequence length="211" mass="23974">MDQQYHNLLEQQCRQIGLELTSEQYQQLLNYHALLIKWNKAFNLTAVRSPEEMISRHLIDSLSVLPYIDVERLIDVGSGPGLPGIPLAICRPDLPITLLDSNIKKSRFQFQAKAELGLDNIDVIHERVEKYTPEVLFDGVISRAFASLQDMIHWTSHLCSDEGIFLAMKGMYPVEEIALLPESINLRQSIRLDVPGTDGERHLLKLGRTSL</sequence>